<evidence type="ECO:0000256" key="1">
    <source>
        <dbReference type="ARBA" id="ARBA00010560"/>
    </source>
</evidence>
<evidence type="ECO:0000313" key="4">
    <source>
        <dbReference type="EnsemblMetazoa" id="tetur02g11250.1"/>
    </source>
</evidence>
<evidence type="ECO:0008006" key="6">
    <source>
        <dbReference type="Google" id="ProtNLM"/>
    </source>
</evidence>
<proteinExistence type="inferred from homology"/>
<comment type="similarity">
    <text evidence="1">Belongs to the round spermatid basic protein 1 family.</text>
</comment>
<feature type="region of interest" description="Disordered" evidence="2">
    <location>
        <begin position="721"/>
        <end position="846"/>
    </location>
</feature>
<feature type="region of interest" description="Disordered" evidence="2">
    <location>
        <begin position="900"/>
        <end position="919"/>
    </location>
</feature>
<dbReference type="HOGENOM" id="CLU_338405_0_0_1"/>
<feature type="signal peptide" evidence="3">
    <location>
        <begin position="1"/>
        <end position="24"/>
    </location>
</feature>
<dbReference type="Gene3D" id="3.40.50.1820">
    <property type="entry name" value="alpha/beta hydrolase"/>
    <property type="match status" value="1"/>
</dbReference>
<dbReference type="EnsemblMetazoa" id="tetur02g11250.1">
    <property type="protein sequence ID" value="tetur02g11250.1"/>
    <property type="gene ID" value="tetur02g11250"/>
</dbReference>
<organism evidence="4 5">
    <name type="scientific">Tetranychus urticae</name>
    <name type="common">Two-spotted spider mite</name>
    <dbReference type="NCBI Taxonomy" id="32264"/>
    <lineage>
        <taxon>Eukaryota</taxon>
        <taxon>Metazoa</taxon>
        <taxon>Ecdysozoa</taxon>
        <taxon>Arthropoda</taxon>
        <taxon>Chelicerata</taxon>
        <taxon>Arachnida</taxon>
        <taxon>Acari</taxon>
        <taxon>Acariformes</taxon>
        <taxon>Trombidiformes</taxon>
        <taxon>Prostigmata</taxon>
        <taxon>Eleutherengona</taxon>
        <taxon>Raphignathae</taxon>
        <taxon>Tetranychoidea</taxon>
        <taxon>Tetranychidae</taxon>
        <taxon>Tetranychus</taxon>
    </lineage>
</organism>
<reference evidence="4" key="2">
    <citation type="submission" date="2015-06" db="UniProtKB">
        <authorList>
            <consortium name="EnsemblMetazoa"/>
        </authorList>
    </citation>
    <scope>IDENTIFICATION</scope>
</reference>
<evidence type="ECO:0000313" key="5">
    <source>
        <dbReference type="Proteomes" id="UP000015104"/>
    </source>
</evidence>
<dbReference type="InterPro" id="IPR026306">
    <property type="entry name" value="RSBN1/Dpy-2/CEP530"/>
</dbReference>
<protein>
    <recommendedName>
        <fullName evidence="6">Round spermatid basic protein 1-like protein</fullName>
    </recommendedName>
</protein>
<feature type="chain" id="PRO_5007729109" description="Round spermatid basic protein 1-like protein" evidence="3">
    <location>
        <begin position="25"/>
        <end position="1015"/>
    </location>
</feature>
<dbReference type="STRING" id="32264.T1JXA5"/>
<dbReference type="PANTHER" id="PTHR13354:SF11">
    <property type="entry name" value="LYSINE-SPECIFIC DEMETHYLASE 9"/>
    <property type="match status" value="1"/>
</dbReference>
<feature type="compositionally biased region" description="Basic and acidic residues" evidence="2">
    <location>
        <begin position="747"/>
        <end position="759"/>
    </location>
</feature>
<dbReference type="EMBL" id="CAEY01000824">
    <property type="status" value="NOT_ANNOTATED_CDS"/>
    <property type="molecule type" value="Genomic_DNA"/>
</dbReference>
<name>T1JXA5_TETUR</name>
<dbReference type="PANTHER" id="PTHR13354">
    <property type="entry name" value="ROUND SPERMATID BASIC PROTEIN 1"/>
    <property type="match status" value="1"/>
</dbReference>
<keyword evidence="3" id="KW-0732">Signal</keyword>
<keyword evidence="5" id="KW-1185">Reference proteome</keyword>
<feature type="compositionally biased region" description="Basic residues" evidence="2">
    <location>
        <begin position="737"/>
        <end position="746"/>
    </location>
</feature>
<dbReference type="InterPro" id="IPR029058">
    <property type="entry name" value="AB_hydrolase_fold"/>
</dbReference>
<feature type="compositionally biased region" description="Low complexity" evidence="2">
    <location>
        <begin position="794"/>
        <end position="817"/>
    </location>
</feature>
<sequence length="1015" mass="113284">MPSKLSILVLIFRTLLFLVLSSYADPIININAVLPCFTVTCYPEIGCITPFISLMIILVPPISICADSPEEVNATYHLMTPKVKKSQFGTLKDLRPGTNLAFYAHGCFAAYADKLTFAVGLALFHKYDQVILIDWTRGANPRMFGKVSIPLVNIFLCAANSEVLGRLVGNAIKCAVTEKQIKPKKMLHDLEGLDVMEKSATFVDTCLVSPVVFRKEPLSESGTNVNKHNVTINANLTTIPVNSLPVEETSAAPSVVTSGALSSKSINHLQSSNTVSTKSSTINALTSSSTTTSTVSLTNVTTSSSSSSSMCARCKKKQVCNVRIQCKMDQYLASKISYMKKELSLSFRMARLPLPAYELSHLKYGKYIRLEEHPNGGGKILKLYWDEIYNLPPNEKTELALEFLKESFREEPLGIAKYVITVVHNGAYHLPDFMDYFADNHPNLVVKTGIIGHSGSDIETTTMSAYRESVHKNYCNGTFRAGPLHQLSLVGTAHEEVGGYFPKFLSILKKNPFLKLIMPWGHLSNLRLSSPEESNDGPILWIRPGEQLIPTADLGSKTPNKGRGGRLNELKSLTLRRATDPREIMFEDRTRCHADQVGQGFDRHTTAAVGVMKAVHFNEPHTSNRIVKDVVAFDAAYFDELVEKLQLDLHEPPVSQCIQWVEDAKLNQLRRDGIKYARLHLYDNDIYFLPRNIIHQFRTVTAVASIAWHVRLRQYYKEKGNCDNPIPQPNSENQVQQRKKIEKAKRKVDFEETTEENHSADLGAGYHRKKVKHLNENHHRQRSNSSDGEKKSKASSSPTRSAASRSLSTSSVSSIEQSAEHEPTAPPVLSNCRNVKQKPEGCGNIKRGRTKREEKLLIKKSNVSLPGLPALNDNQTLITEDLHTGEEIKEEILTFEEVQEQTPSLSTKEIDDERRESRIEEEIEEEEEKIIIDPDVSKDIVSIALHEDLSDQKVIIDSKIAVAQDILIDGVVDTNKEMTILTKDGDEPEVAQTLDIETEAVCEITAKISENVDIV</sequence>
<dbReference type="eggNOG" id="KOG4425">
    <property type="taxonomic scope" value="Eukaryota"/>
</dbReference>
<reference evidence="5" key="1">
    <citation type="submission" date="2011-08" db="EMBL/GenBank/DDBJ databases">
        <authorList>
            <person name="Rombauts S."/>
        </authorList>
    </citation>
    <scope>NUCLEOTIDE SEQUENCE</scope>
    <source>
        <strain evidence="5">London</strain>
    </source>
</reference>
<dbReference type="Proteomes" id="UP000015104">
    <property type="component" value="Unassembled WGS sequence"/>
</dbReference>
<evidence type="ECO:0000256" key="3">
    <source>
        <dbReference type="SAM" id="SignalP"/>
    </source>
</evidence>
<dbReference type="AlphaFoldDB" id="T1JXA5"/>
<feature type="compositionally biased region" description="Basic and acidic residues" evidence="2">
    <location>
        <begin position="908"/>
        <end position="919"/>
    </location>
</feature>
<dbReference type="GO" id="GO:0005634">
    <property type="term" value="C:nucleus"/>
    <property type="evidence" value="ECO:0007669"/>
    <property type="project" value="InterPro"/>
</dbReference>
<accession>T1JXA5</accession>
<evidence type="ECO:0000256" key="2">
    <source>
        <dbReference type="SAM" id="MobiDB-lite"/>
    </source>
</evidence>